<proteinExistence type="predicted"/>
<dbReference type="OrthoDB" id="3996131at2759"/>
<accession>A0A4T0WXA6</accession>
<reference evidence="1 2" key="1">
    <citation type="journal article" date="2019" name="Front. Genet.">
        <title>Whole-Genome Sequencing of the Opportunistic Yeast Pathogen Candida inconspicua Uncovers Its Hybrid Origin.</title>
        <authorList>
            <person name="Mixao V."/>
            <person name="Hansen A.P."/>
            <person name="Saus E."/>
            <person name="Boekhout T."/>
            <person name="Lass-Florl C."/>
            <person name="Gabaldon T."/>
        </authorList>
    </citation>
    <scope>NUCLEOTIDE SEQUENCE [LARGE SCALE GENOMIC DNA]</scope>
    <source>
        <strain evidence="1 2">CBS 180</strain>
    </source>
</reference>
<protein>
    <submittedName>
        <fullName evidence="1">Uncharacterized protein</fullName>
    </submittedName>
</protein>
<dbReference type="PANTHER" id="PTHR28094">
    <property type="entry name" value="MEIOTICALLY UP-REGULATED GENE 113 PROTEIN"/>
    <property type="match status" value="1"/>
</dbReference>
<name>A0A4T0WXA6_9ASCO</name>
<evidence type="ECO:0000313" key="2">
    <source>
        <dbReference type="Proteomes" id="UP000307173"/>
    </source>
</evidence>
<dbReference type="AlphaFoldDB" id="A0A4T0WXA6"/>
<gene>
    <name evidence="1" type="ORF">CANINC_003979</name>
</gene>
<dbReference type="EMBL" id="SELW01000624">
    <property type="protein sequence ID" value="TID17613.1"/>
    <property type="molecule type" value="Genomic_DNA"/>
</dbReference>
<sequence length="304" mass="35407">MVAKQELKLQCNAITKKGTRCKWNALPNEKVCHVHIKMQNVSKDLARRNSKPMGLFNLKSKDMQQESRNRKEEGIGNIYVYTYGHMLHKTPTQTPYLHLAMPTKNNWLDKSKTLPFDTSENILIKVGYTRKRPEVRVKEWKEQCGHSDFVLLHPGSLVPQYGRKKSANSDEIFGLRKLFQKLTVADKSIDTHRLGQFNSQVSVKMNLTGRRYKHLNEEKTCFVTTNPYQVEQNIHRILRQKFGTGKLYCEGCMKKRLDLNNRLVASIGVHTEWFLIPRNHLSFLWDIIESQCSSPRKTSTLMIF</sequence>
<organism evidence="1 2">
    <name type="scientific">Pichia inconspicua</name>
    <dbReference type="NCBI Taxonomy" id="52247"/>
    <lineage>
        <taxon>Eukaryota</taxon>
        <taxon>Fungi</taxon>
        <taxon>Dikarya</taxon>
        <taxon>Ascomycota</taxon>
        <taxon>Saccharomycotina</taxon>
        <taxon>Pichiomycetes</taxon>
        <taxon>Pichiales</taxon>
        <taxon>Pichiaceae</taxon>
        <taxon>Pichia</taxon>
    </lineage>
</organism>
<evidence type="ECO:0000313" key="1">
    <source>
        <dbReference type="EMBL" id="TID17613.1"/>
    </source>
</evidence>
<dbReference type="Proteomes" id="UP000307173">
    <property type="component" value="Unassembled WGS sequence"/>
</dbReference>
<dbReference type="PANTHER" id="PTHR28094:SF1">
    <property type="entry name" value="MEIOTICALLY UP-REGULATED GENE 113 PROTEIN"/>
    <property type="match status" value="1"/>
</dbReference>
<comment type="caution">
    <text evidence="1">The sequence shown here is derived from an EMBL/GenBank/DDBJ whole genome shotgun (WGS) entry which is preliminary data.</text>
</comment>
<dbReference type="InterPro" id="IPR053006">
    <property type="entry name" value="Meiosis_regulatory"/>
</dbReference>
<keyword evidence="2" id="KW-1185">Reference proteome</keyword>